<keyword evidence="2 5" id="KW-0812">Transmembrane</keyword>
<keyword evidence="4 5" id="KW-0472">Membrane</keyword>
<name>A0ABV5LMM8_9ACTN</name>
<dbReference type="Pfam" id="PF04932">
    <property type="entry name" value="Wzy_C"/>
    <property type="match status" value="1"/>
</dbReference>
<evidence type="ECO:0000256" key="5">
    <source>
        <dbReference type="SAM" id="Phobius"/>
    </source>
</evidence>
<evidence type="ECO:0000256" key="3">
    <source>
        <dbReference type="ARBA" id="ARBA00022989"/>
    </source>
</evidence>
<dbReference type="Proteomes" id="UP001589753">
    <property type="component" value="Unassembled WGS sequence"/>
</dbReference>
<organism evidence="7 8">
    <name type="scientific">Streptomyces heliomycini</name>
    <dbReference type="NCBI Taxonomy" id="284032"/>
    <lineage>
        <taxon>Bacteria</taxon>
        <taxon>Bacillati</taxon>
        <taxon>Actinomycetota</taxon>
        <taxon>Actinomycetes</taxon>
        <taxon>Kitasatosporales</taxon>
        <taxon>Streptomycetaceae</taxon>
        <taxon>Streptomyces</taxon>
    </lineage>
</organism>
<evidence type="ECO:0000256" key="4">
    <source>
        <dbReference type="ARBA" id="ARBA00023136"/>
    </source>
</evidence>
<evidence type="ECO:0000256" key="1">
    <source>
        <dbReference type="ARBA" id="ARBA00004141"/>
    </source>
</evidence>
<protein>
    <submittedName>
        <fullName evidence="7">O-antigen ligase family protein</fullName>
    </submittedName>
</protein>
<keyword evidence="3 5" id="KW-1133">Transmembrane helix</keyword>
<evidence type="ECO:0000256" key="2">
    <source>
        <dbReference type="ARBA" id="ARBA00022692"/>
    </source>
</evidence>
<dbReference type="InterPro" id="IPR007016">
    <property type="entry name" value="O-antigen_ligase-rel_domated"/>
</dbReference>
<evidence type="ECO:0000259" key="6">
    <source>
        <dbReference type="Pfam" id="PF04932"/>
    </source>
</evidence>
<feature type="domain" description="O-antigen ligase-related" evidence="6">
    <location>
        <begin position="3"/>
        <end position="76"/>
    </location>
</feature>
<feature type="transmembrane region" description="Helical" evidence="5">
    <location>
        <begin position="71"/>
        <end position="92"/>
    </location>
</feature>
<comment type="caution">
    <text evidence="7">The sequence shown here is derived from an EMBL/GenBank/DDBJ whole genome shotgun (WGS) entry which is preliminary data.</text>
</comment>
<gene>
    <name evidence="7" type="ORF">ACFFUA_38050</name>
</gene>
<evidence type="ECO:0000313" key="8">
    <source>
        <dbReference type="Proteomes" id="UP001589753"/>
    </source>
</evidence>
<dbReference type="EMBL" id="JBHMDI010000361">
    <property type="protein sequence ID" value="MFB9353132.1"/>
    <property type="molecule type" value="Genomic_DNA"/>
</dbReference>
<dbReference type="PANTHER" id="PTHR37422">
    <property type="entry name" value="TEICHURONIC ACID BIOSYNTHESIS PROTEIN TUAE"/>
    <property type="match status" value="1"/>
</dbReference>
<evidence type="ECO:0000313" key="7">
    <source>
        <dbReference type="EMBL" id="MFB9353132.1"/>
    </source>
</evidence>
<reference evidence="7 8" key="1">
    <citation type="submission" date="2024-09" db="EMBL/GenBank/DDBJ databases">
        <authorList>
            <person name="Sun Q."/>
            <person name="Mori K."/>
        </authorList>
    </citation>
    <scope>NUCLEOTIDE SEQUENCE [LARGE SCALE GENOMIC DNA]</scope>
    <source>
        <strain evidence="7 8">JCM 9767</strain>
    </source>
</reference>
<feature type="non-terminal residue" evidence="7">
    <location>
        <position position="1"/>
    </location>
</feature>
<dbReference type="InterPro" id="IPR051533">
    <property type="entry name" value="WaaL-like"/>
</dbReference>
<feature type="transmembrane region" description="Helical" evidence="5">
    <location>
        <begin position="122"/>
        <end position="142"/>
    </location>
</feature>
<keyword evidence="7" id="KW-0436">Ligase</keyword>
<dbReference type="PANTHER" id="PTHR37422:SF17">
    <property type="entry name" value="O-ANTIGEN LIGASE"/>
    <property type="match status" value="1"/>
</dbReference>
<keyword evidence="8" id="KW-1185">Reference proteome</keyword>
<dbReference type="GO" id="GO:0016874">
    <property type="term" value="F:ligase activity"/>
    <property type="evidence" value="ECO:0007669"/>
    <property type="project" value="UniProtKB-KW"/>
</dbReference>
<comment type="subcellular location">
    <subcellularLocation>
        <location evidence="1">Membrane</location>
        <topology evidence="1">Multi-pass membrane protein</topology>
    </subcellularLocation>
</comment>
<proteinExistence type="predicted"/>
<dbReference type="RefSeq" id="WP_380957963.1">
    <property type="nucleotide sequence ID" value="NZ_JBHMDI010000361.1"/>
</dbReference>
<sequence length="156" mass="17486">HDKASSLGARFEMWKGASSMFIERPITGWGTIGYNQRMIEYAEMGLVDEYATRFSHAHNEFLDMAAKRGMAGLLAILALYLIPIRLFSQYVAHTDPSLRSISMAGVLLGVMYFDFGLSQVFLAHNSGVMIYAFLLPVLWVVFRDREGVVAANDNLK</sequence>
<accession>A0ABV5LMM8</accession>